<reference evidence="1 2" key="1">
    <citation type="journal article" date="2022" name="Plant J.">
        <title>Chromosome-level genome of Camellia lanceoleosa provides a valuable resource for understanding genome evolution and self-incompatibility.</title>
        <authorList>
            <person name="Gong W."/>
            <person name="Xiao S."/>
            <person name="Wang L."/>
            <person name="Liao Z."/>
            <person name="Chang Y."/>
            <person name="Mo W."/>
            <person name="Hu G."/>
            <person name="Li W."/>
            <person name="Zhao G."/>
            <person name="Zhu H."/>
            <person name="Hu X."/>
            <person name="Ji K."/>
            <person name="Xiang X."/>
            <person name="Song Q."/>
            <person name="Yuan D."/>
            <person name="Jin S."/>
            <person name="Zhang L."/>
        </authorList>
    </citation>
    <scope>NUCLEOTIDE SEQUENCE [LARGE SCALE GENOMIC DNA]</scope>
    <source>
        <strain evidence="1">SQ_2022a</strain>
    </source>
</reference>
<dbReference type="Proteomes" id="UP001060215">
    <property type="component" value="Chromosome 5"/>
</dbReference>
<keyword evidence="2" id="KW-1185">Reference proteome</keyword>
<sequence>MILGIMFMMPKPLLHEYDQIPYNNPSFNEGKTCTQLHGVLRLEIVGELLMIFLIHGKAQWDDIRIPPNTIVEARDLWKVTYPTSCQHATWSLDDLPNKELVLHQGSTVTSMDFHPSHHTLLLVGSTTGEITLWEVGIQDKLVSKPFKIWDMENCSMSFQVVNNMYKLIVTRLFLA</sequence>
<organism evidence="1 2">
    <name type="scientific">Camellia lanceoleosa</name>
    <dbReference type="NCBI Taxonomy" id="1840588"/>
    <lineage>
        <taxon>Eukaryota</taxon>
        <taxon>Viridiplantae</taxon>
        <taxon>Streptophyta</taxon>
        <taxon>Embryophyta</taxon>
        <taxon>Tracheophyta</taxon>
        <taxon>Spermatophyta</taxon>
        <taxon>Magnoliopsida</taxon>
        <taxon>eudicotyledons</taxon>
        <taxon>Gunneridae</taxon>
        <taxon>Pentapetalae</taxon>
        <taxon>asterids</taxon>
        <taxon>Ericales</taxon>
        <taxon>Theaceae</taxon>
        <taxon>Camellia</taxon>
    </lineage>
</organism>
<name>A0ACC0HF92_9ERIC</name>
<evidence type="ECO:0000313" key="1">
    <source>
        <dbReference type="EMBL" id="KAI8010586.1"/>
    </source>
</evidence>
<comment type="caution">
    <text evidence="1">The sequence shown here is derived from an EMBL/GenBank/DDBJ whole genome shotgun (WGS) entry which is preliminary data.</text>
</comment>
<protein>
    <submittedName>
        <fullName evidence="1">Topless-related protein 3</fullName>
    </submittedName>
</protein>
<dbReference type="EMBL" id="CM045762">
    <property type="protein sequence ID" value="KAI8010586.1"/>
    <property type="molecule type" value="Genomic_DNA"/>
</dbReference>
<proteinExistence type="predicted"/>
<evidence type="ECO:0000313" key="2">
    <source>
        <dbReference type="Proteomes" id="UP001060215"/>
    </source>
</evidence>
<gene>
    <name evidence="1" type="ORF">LOK49_LG06G00829</name>
</gene>
<accession>A0ACC0HF92</accession>